<evidence type="ECO:0000313" key="2">
    <source>
        <dbReference type="Proteomes" id="UP000053424"/>
    </source>
</evidence>
<evidence type="ECO:0000313" key="1">
    <source>
        <dbReference type="EMBL" id="KIM49634.1"/>
    </source>
</evidence>
<protein>
    <recommendedName>
        <fullName evidence="3">F-box domain-containing protein</fullName>
    </recommendedName>
</protein>
<dbReference type="HOGENOM" id="CLU_1906963_0_0_1"/>
<dbReference type="OrthoDB" id="3541472at2759"/>
<gene>
    <name evidence="1" type="ORF">M413DRAFT_113070</name>
</gene>
<accession>A0A0C3CZR3</accession>
<name>A0A0C3CZR3_HEBCY</name>
<dbReference type="AlphaFoldDB" id="A0A0C3CZR3"/>
<reference evidence="1 2" key="1">
    <citation type="submission" date="2014-04" db="EMBL/GenBank/DDBJ databases">
        <authorList>
            <consortium name="DOE Joint Genome Institute"/>
            <person name="Kuo A."/>
            <person name="Gay G."/>
            <person name="Dore J."/>
            <person name="Kohler A."/>
            <person name="Nagy L.G."/>
            <person name="Floudas D."/>
            <person name="Copeland A."/>
            <person name="Barry K.W."/>
            <person name="Cichocki N."/>
            <person name="Veneault-Fourrey C."/>
            <person name="LaButti K."/>
            <person name="Lindquist E.A."/>
            <person name="Lipzen A."/>
            <person name="Lundell T."/>
            <person name="Morin E."/>
            <person name="Murat C."/>
            <person name="Sun H."/>
            <person name="Tunlid A."/>
            <person name="Henrissat B."/>
            <person name="Grigoriev I.V."/>
            <person name="Hibbett D.S."/>
            <person name="Martin F."/>
            <person name="Nordberg H.P."/>
            <person name="Cantor M.N."/>
            <person name="Hua S.X."/>
        </authorList>
    </citation>
    <scope>NUCLEOTIDE SEQUENCE [LARGE SCALE GENOMIC DNA]</scope>
    <source>
        <strain evidence="2">h7</strain>
    </source>
</reference>
<proteinExistence type="predicted"/>
<sequence>MSERKTSTIATILTLPIELLDEICSWAQQPPNGVSLPTLSLVSRQFCSLVQPRLLSHLKIAGFSAQLRRRPAQLKALSQGECAASKFAKCLTFDFTLSFPREDPAKVLSPIEIVMRKHLDAAIQSCKKVERIV</sequence>
<evidence type="ECO:0008006" key="3">
    <source>
        <dbReference type="Google" id="ProtNLM"/>
    </source>
</evidence>
<reference evidence="2" key="2">
    <citation type="submission" date="2015-01" db="EMBL/GenBank/DDBJ databases">
        <title>Evolutionary Origins and Diversification of the Mycorrhizal Mutualists.</title>
        <authorList>
            <consortium name="DOE Joint Genome Institute"/>
            <consortium name="Mycorrhizal Genomics Consortium"/>
            <person name="Kohler A."/>
            <person name="Kuo A."/>
            <person name="Nagy L.G."/>
            <person name="Floudas D."/>
            <person name="Copeland A."/>
            <person name="Barry K.W."/>
            <person name="Cichocki N."/>
            <person name="Veneault-Fourrey C."/>
            <person name="LaButti K."/>
            <person name="Lindquist E.A."/>
            <person name="Lipzen A."/>
            <person name="Lundell T."/>
            <person name="Morin E."/>
            <person name="Murat C."/>
            <person name="Riley R."/>
            <person name="Ohm R."/>
            <person name="Sun H."/>
            <person name="Tunlid A."/>
            <person name="Henrissat B."/>
            <person name="Grigoriev I.V."/>
            <person name="Hibbett D.S."/>
            <person name="Martin F."/>
        </authorList>
    </citation>
    <scope>NUCLEOTIDE SEQUENCE [LARGE SCALE GENOMIC DNA]</scope>
    <source>
        <strain evidence="2">h7</strain>
    </source>
</reference>
<keyword evidence="2" id="KW-1185">Reference proteome</keyword>
<dbReference type="Proteomes" id="UP000053424">
    <property type="component" value="Unassembled WGS sequence"/>
</dbReference>
<dbReference type="EMBL" id="KN831768">
    <property type="protein sequence ID" value="KIM49634.1"/>
    <property type="molecule type" value="Genomic_DNA"/>
</dbReference>
<organism evidence="1 2">
    <name type="scientific">Hebeloma cylindrosporum</name>
    <dbReference type="NCBI Taxonomy" id="76867"/>
    <lineage>
        <taxon>Eukaryota</taxon>
        <taxon>Fungi</taxon>
        <taxon>Dikarya</taxon>
        <taxon>Basidiomycota</taxon>
        <taxon>Agaricomycotina</taxon>
        <taxon>Agaricomycetes</taxon>
        <taxon>Agaricomycetidae</taxon>
        <taxon>Agaricales</taxon>
        <taxon>Agaricineae</taxon>
        <taxon>Hymenogastraceae</taxon>
        <taxon>Hebeloma</taxon>
    </lineage>
</organism>